<dbReference type="Proteomes" id="UP000821853">
    <property type="component" value="Chromosome 4"/>
</dbReference>
<dbReference type="InterPro" id="IPR029058">
    <property type="entry name" value="AB_hydrolase_fold"/>
</dbReference>
<name>A0A9J6GAX4_HAELO</name>
<dbReference type="PANTHER" id="PTHR20908">
    <property type="entry name" value="LD15586P"/>
    <property type="match status" value="1"/>
</dbReference>
<dbReference type="InterPro" id="IPR008547">
    <property type="entry name" value="DUF829_TMEM53"/>
</dbReference>
<comment type="caution">
    <text evidence="1">The sequence shown here is derived from an EMBL/GenBank/DDBJ whole genome shotgun (WGS) entry which is preliminary data.</text>
</comment>
<dbReference type="GO" id="GO:0017171">
    <property type="term" value="F:serine hydrolase activity"/>
    <property type="evidence" value="ECO:0007669"/>
    <property type="project" value="TreeGrafter"/>
</dbReference>
<organism evidence="1 2">
    <name type="scientific">Haemaphysalis longicornis</name>
    <name type="common">Bush tick</name>
    <dbReference type="NCBI Taxonomy" id="44386"/>
    <lineage>
        <taxon>Eukaryota</taxon>
        <taxon>Metazoa</taxon>
        <taxon>Ecdysozoa</taxon>
        <taxon>Arthropoda</taxon>
        <taxon>Chelicerata</taxon>
        <taxon>Arachnida</taxon>
        <taxon>Acari</taxon>
        <taxon>Parasitiformes</taxon>
        <taxon>Ixodida</taxon>
        <taxon>Ixodoidea</taxon>
        <taxon>Ixodidae</taxon>
        <taxon>Haemaphysalinae</taxon>
        <taxon>Haemaphysalis</taxon>
    </lineage>
</organism>
<dbReference type="Pfam" id="PF05705">
    <property type="entry name" value="DUF829"/>
    <property type="match status" value="1"/>
</dbReference>
<dbReference type="PANTHER" id="PTHR20908:SF1">
    <property type="entry name" value="LD15586P"/>
    <property type="match status" value="1"/>
</dbReference>
<reference evidence="1 2" key="1">
    <citation type="journal article" date="2020" name="Cell">
        <title>Large-Scale Comparative Analyses of Tick Genomes Elucidate Their Genetic Diversity and Vector Capacities.</title>
        <authorList>
            <consortium name="Tick Genome and Microbiome Consortium (TIGMIC)"/>
            <person name="Jia N."/>
            <person name="Wang J."/>
            <person name="Shi W."/>
            <person name="Du L."/>
            <person name="Sun Y."/>
            <person name="Zhan W."/>
            <person name="Jiang J.F."/>
            <person name="Wang Q."/>
            <person name="Zhang B."/>
            <person name="Ji P."/>
            <person name="Bell-Sakyi L."/>
            <person name="Cui X.M."/>
            <person name="Yuan T.T."/>
            <person name="Jiang B.G."/>
            <person name="Yang W.F."/>
            <person name="Lam T.T."/>
            <person name="Chang Q.C."/>
            <person name="Ding S.J."/>
            <person name="Wang X.J."/>
            <person name="Zhu J.G."/>
            <person name="Ruan X.D."/>
            <person name="Zhao L."/>
            <person name="Wei J.T."/>
            <person name="Ye R.Z."/>
            <person name="Que T.C."/>
            <person name="Du C.H."/>
            <person name="Zhou Y.H."/>
            <person name="Cheng J.X."/>
            <person name="Dai P.F."/>
            <person name="Guo W.B."/>
            <person name="Han X.H."/>
            <person name="Huang E.J."/>
            <person name="Li L.F."/>
            <person name="Wei W."/>
            <person name="Gao Y.C."/>
            <person name="Liu J.Z."/>
            <person name="Shao H.Z."/>
            <person name="Wang X."/>
            <person name="Wang C.C."/>
            <person name="Yang T.C."/>
            <person name="Huo Q.B."/>
            <person name="Li W."/>
            <person name="Chen H.Y."/>
            <person name="Chen S.E."/>
            <person name="Zhou L.G."/>
            <person name="Ni X.B."/>
            <person name="Tian J.H."/>
            <person name="Sheng Y."/>
            <person name="Liu T."/>
            <person name="Pan Y.S."/>
            <person name="Xia L.Y."/>
            <person name="Li J."/>
            <person name="Zhao F."/>
            <person name="Cao W.C."/>
        </authorList>
    </citation>
    <scope>NUCLEOTIDE SEQUENCE [LARGE SCALE GENOMIC DNA]</scope>
    <source>
        <strain evidence="1">HaeL-2018</strain>
    </source>
</reference>
<keyword evidence="2" id="KW-1185">Reference proteome</keyword>
<dbReference type="VEuPathDB" id="VectorBase:HLOH_051895"/>
<accession>A0A9J6GAX4</accession>
<dbReference type="EMBL" id="JABSTR010000006">
    <property type="protein sequence ID" value="KAH9372562.1"/>
    <property type="molecule type" value="Genomic_DNA"/>
</dbReference>
<evidence type="ECO:0000313" key="2">
    <source>
        <dbReference type="Proteomes" id="UP000821853"/>
    </source>
</evidence>
<dbReference type="AlphaFoldDB" id="A0A9J6GAX4"/>
<sequence>MHLCPLLPQSQSPVSTAAVQTLCANMQLRLSERRPPVVAVAAGGCGGGSLQQKQPAAGGRDNPLTVVLAWMNARDKHLQRYHDLYLGLGFDVLTVRTLPLQLAFPASGAQVVARKLLEFLLSHPNYSRLVVHGFSVGGYQFGEVLVQMRKQQDRYAALLPRFKAQWLIPPDPIIIPYDERMRLARIYKFTDDVNGVRGAISHVTRVAARFMQLGPVKWDITFHRAQCFEEVLMPEPRSWEQGARSSGLHRGGISWM</sequence>
<proteinExistence type="predicted"/>
<gene>
    <name evidence="1" type="ORF">HPB48_008720</name>
</gene>
<protein>
    <submittedName>
        <fullName evidence="1">Uncharacterized protein</fullName>
    </submittedName>
</protein>
<evidence type="ECO:0000313" key="1">
    <source>
        <dbReference type="EMBL" id="KAH9372562.1"/>
    </source>
</evidence>
<dbReference type="OrthoDB" id="77878at2759"/>
<dbReference type="SUPFAM" id="SSF53474">
    <property type="entry name" value="alpha/beta-Hydrolases"/>
    <property type="match status" value="1"/>
</dbReference>